<evidence type="ECO:0000259" key="1">
    <source>
        <dbReference type="Pfam" id="PF12697"/>
    </source>
</evidence>
<accession>A0A1I0TWB4</accession>
<reference evidence="2 3" key="1">
    <citation type="submission" date="2016-10" db="EMBL/GenBank/DDBJ databases">
        <authorList>
            <person name="de Groot N.N."/>
        </authorList>
    </citation>
    <scope>NUCLEOTIDE SEQUENCE [LARGE SCALE GENOMIC DNA]</scope>
    <source>
        <strain evidence="2 3">DSM 44908</strain>
    </source>
</reference>
<evidence type="ECO:0000313" key="2">
    <source>
        <dbReference type="EMBL" id="SFA56091.1"/>
    </source>
</evidence>
<sequence>MRSMTVTRIDVLLHPDSVLDVRTATDLARRALDAREVAGDVLVTDDVSTATGDAVVVPAPGGAVDLGGDGRCVVRVDFGLAEPDRAPNLFAHIRGRGLDGLRYAVDRVFHHRLHPAEVVRYGEHWEQRVEVRRCGRAGAPAAALVHGGYWREAFELDSLDAIAIDLLAHGFDTWNIEYRRPAAHGWSTTTADVEAAMGVVDADTVVALGHSAGGQLALRWAADHRPAAVVSLAGVLDLAVARTRLLGNSAADVIDEADSAASPRARLPLGVPTVVACATEDDPNLNDIGREYVDAARDAGDEVDHVEGPGGHFAVVDPGSEVWADVVRSVQDRLR</sequence>
<dbReference type="Gene3D" id="3.40.50.1820">
    <property type="entry name" value="alpha/beta hydrolase"/>
    <property type="match status" value="1"/>
</dbReference>
<dbReference type="SUPFAM" id="SSF53474">
    <property type="entry name" value="alpha/beta-Hydrolases"/>
    <property type="match status" value="1"/>
</dbReference>
<protein>
    <submittedName>
        <fullName evidence="2">Acetyl esterase/lipase</fullName>
    </submittedName>
</protein>
<dbReference type="Proteomes" id="UP000182054">
    <property type="component" value="Unassembled WGS sequence"/>
</dbReference>
<name>A0A1I0TWB4_9NOCA</name>
<proteinExistence type="predicted"/>
<dbReference type="AlphaFoldDB" id="A0A1I0TWB4"/>
<evidence type="ECO:0000313" key="3">
    <source>
        <dbReference type="Proteomes" id="UP000182054"/>
    </source>
</evidence>
<dbReference type="InterPro" id="IPR029058">
    <property type="entry name" value="AB_hydrolase_fold"/>
</dbReference>
<dbReference type="Pfam" id="PF12697">
    <property type="entry name" value="Abhydrolase_6"/>
    <property type="match status" value="1"/>
</dbReference>
<gene>
    <name evidence="2" type="ORF">SAMN05444374_11068</name>
</gene>
<dbReference type="GO" id="GO:0003824">
    <property type="term" value="F:catalytic activity"/>
    <property type="evidence" value="ECO:0007669"/>
    <property type="project" value="UniProtKB-ARBA"/>
</dbReference>
<dbReference type="InterPro" id="IPR000073">
    <property type="entry name" value="AB_hydrolase_1"/>
</dbReference>
<feature type="domain" description="AB hydrolase-1" evidence="1">
    <location>
        <begin position="144"/>
        <end position="242"/>
    </location>
</feature>
<organism evidence="2 3">
    <name type="scientific">Rhodococcoides kroppenstedtii</name>
    <dbReference type="NCBI Taxonomy" id="293050"/>
    <lineage>
        <taxon>Bacteria</taxon>
        <taxon>Bacillati</taxon>
        <taxon>Actinomycetota</taxon>
        <taxon>Actinomycetes</taxon>
        <taxon>Mycobacteriales</taxon>
        <taxon>Nocardiaceae</taxon>
        <taxon>Rhodococcoides</taxon>
    </lineage>
</organism>
<dbReference type="EMBL" id="FOJN01000010">
    <property type="protein sequence ID" value="SFA56091.1"/>
    <property type="molecule type" value="Genomic_DNA"/>
</dbReference>